<dbReference type="InterPro" id="IPR010998">
    <property type="entry name" value="Integrase_recombinase_N"/>
</dbReference>
<dbReference type="Proteomes" id="UP000034831">
    <property type="component" value="Unassembled WGS sequence"/>
</dbReference>
<dbReference type="Gene3D" id="1.10.150.130">
    <property type="match status" value="1"/>
</dbReference>
<evidence type="ECO:0000313" key="4">
    <source>
        <dbReference type="EMBL" id="KKU48860.1"/>
    </source>
</evidence>
<evidence type="ECO:0000259" key="3">
    <source>
        <dbReference type="PROSITE" id="PS51900"/>
    </source>
</evidence>
<accession>A0A0G1TU01</accession>
<dbReference type="GO" id="GO:0015074">
    <property type="term" value="P:DNA integration"/>
    <property type="evidence" value="ECO:0007669"/>
    <property type="project" value="InterPro"/>
</dbReference>
<feature type="domain" description="Core-binding (CB)" evidence="3">
    <location>
        <begin position="4"/>
        <end position="89"/>
    </location>
</feature>
<evidence type="ECO:0000313" key="5">
    <source>
        <dbReference type="Proteomes" id="UP000034831"/>
    </source>
</evidence>
<comment type="caution">
    <text evidence="4">The sequence shown here is derived from an EMBL/GenBank/DDBJ whole genome shotgun (WGS) entry which is preliminary data.</text>
</comment>
<dbReference type="InterPro" id="IPR004107">
    <property type="entry name" value="Integrase_SAM-like_N"/>
</dbReference>
<organism evidence="4 5">
    <name type="scientific">Candidatus Woesebacteria bacterium GW2011_GWF2_46_8</name>
    <dbReference type="NCBI Taxonomy" id="1618604"/>
    <lineage>
        <taxon>Bacteria</taxon>
        <taxon>Candidatus Woeseibacteriota</taxon>
    </lineage>
</organism>
<dbReference type="GO" id="GO:0003677">
    <property type="term" value="F:DNA binding"/>
    <property type="evidence" value="ECO:0007669"/>
    <property type="project" value="UniProtKB-UniRule"/>
</dbReference>
<gene>
    <name evidence="4" type="ORF">UX67_C0008G0001</name>
</gene>
<protein>
    <submittedName>
        <fullName evidence="4">Site-specific recombinase XerD</fullName>
    </submittedName>
</protein>
<name>A0A0G1TU01_9BACT</name>
<dbReference type="SUPFAM" id="SSF47823">
    <property type="entry name" value="lambda integrase-like, N-terminal domain"/>
    <property type="match status" value="1"/>
</dbReference>
<reference evidence="4 5" key="1">
    <citation type="journal article" date="2015" name="Nature">
        <title>rRNA introns, odd ribosomes, and small enigmatic genomes across a large radiation of phyla.</title>
        <authorList>
            <person name="Brown C.T."/>
            <person name="Hug L.A."/>
            <person name="Thomas B.C."/>
            <person name="Sharon I."/>
            <person name="Castelle C.J."/>
            <person name="Singh A."/>
            <person name="Wilkins M.J."/>
            <person name="Williams K.H."/>
            <person name="Banfield J.F."/>
        </authorList>
    </citation>
    <scope>NUCLEOTIDE SEQUENCE [LARGE SCALE GENOMIC DNA]</scope>
</reference>
<dbReference type="InterPro" id="IPR044068">
    <property type="entry name" value="CB"/>
</dbReference>
<keyword evidence="1 2" id="KW-0238">DNA-binding</keyword>
<feature type="non-terminal residue" evidence="4">
    <location>
        <position position="120"/>
    </location>
</feature>
<dbReference type="AlphaFoldDB" id="A0A0G1TU01"/>
<evidence type="ECO:0000256" key="1">
    <source>
        <dbReference type="ARBA" id="ARBA00023125"/>
    </source>
</evidence>
<proteinExistence type="predicted"/>
<sequence length="120" mass="13459">MTQEPLKSLLPKFVESLKEKGRSPATVLAYRADLEQLLNFLEGRQKVVPGQVVEADISSFRDSLLNEKYTPKSVSRKLNAVKTFASLPFIPEQDLMGEENSRVNIALAGKKQDEVQNILK</sequence>
<evidence type="ECO:0000256" key="2">
    <source>
        <dbReference type="PROSITE-ProRule" id="PRU01248"/>
    </source>
</evidence>
<dbReference type="Pfam" id="PF02899">
    <property type="entry name" value="Phage_int_SAM_1"/>
    <property type="match status" value="1"/>
</dbReference>
<dbReference type="PROSITE" id="PS51900">
    <property type="entry name" value="CB"/>
    <property type="match status" value="1"/>
</dbReference>
<dbReference type="EMBL" id="LCNC01000008">
    <property type="protein sequence ID" value="KKU48860.1"/>
    <property type="molecule type" value="Genomic_DNA"/>
</dbReference>